<dbReference type="KEGG" id="rgi:RGI145_09300"/>
<evidence type="ECO:0000313" key="1">
    <source>
        <dbReference type="EMBL" id="APT57268.1"/>
    </source>
</evidence>
<dbReference type="GO" id="GO:0016787">
    <property type="term" value="F:hydrolase activity"/>
    <property type="evidence" value="ECO:0007669"/>
    <property type="project" value="UniProtKB-KW"/>
</dbReference>
<reference evidence="2" key="3">
    <citation type="submission" date="2023-09" db="EMBL/GenBank/DDBJ databases">
        <authorList>
            <person name="Schober I."/>
            <person name="Bunk B."/>
        </authorList>
    </citation>
    <scope>NUCLEOTIDE SEQUENCE</scope>
    <source>
        <strain evidence="2">DSM 103800</strain>
    </source>
</reference>
<dbReference type="EMBL" id="JAVVDO010000015">
    <property type="protein sequence ID" value="MDT8331550.1"/>
    <property type="molecule type" value="Genomic_DNA"/>
</dbReference>
<dbReference type="Gene3D" id="1.10.150.240">
    <property type="entry name" value="Putative phosphatase, domain 2"/>
    <property type="match status" value="1"/>
</dbReference>
<dbReference type="Pfam" id="PF00702">
    <property type="entry name" value="Hydrolase"/>
    <property type="match status" value="1"/>
</dbReference>
<dbReference type="CDD" id="cd02603">
    <property type="entry name" value="HAD_sEH-N_like"/>
    <property type="match status" value="1"/>
</dbReference>
<dbReference type="Proteomes" id="UP000185494">
    <property type="component" value="Chromosome 1"/>
</dbReference>
<evidence type="ECO:0000313" key="3">
    <source>
        <dbReference type="Proteomes" id="UP000185494"/>
    </source>
</evidence>
<dbReference type="eggNOG" id="COG0637">
    <property type="taxonomic scope" value="Bacteria"/>
</dbReference>
<dbReference type="PANTHER" id="PTHR43611">
    <property type="entry name" value="ALPHA-D-GLUCOSE 1-PHOSPHATE PHOSPHATASE"/>
    <property type="match status" value="1"/>
</dbReference>
<dbReference type="InterPro" id="IPR023198">
    <property type="entry name" value="PGP-like_dom2"/>
</dbReference>
<protein>
    <submittedName>
        <fullName evidence="1">HAD family hydrolase</fullName>
    </submittedName>
    <submittedName>
        <fullName evidence="2">HAD family phosphatase</fullName>
    </submittedName>
</protein>
<dbReference type="RefSeq" id="WP_075798155.1">
    <property type="nucleotide sequence ID" value="NZ_CP015583.1"/>
</dbReference>
<dbReference type="STRING" id="257708.RGI145_09300"/>
<name>A0A1L7AEQ5_9PROT</name>
<dbReference type="AlphaFoldDB" id="A0A1L7AEQ5"/>
<dbReference type="InterPro" id="IPR023214">
    <property type="entry name" value="HAD_sf"/>
</dbReference>
<dbReference type="SUPFAM" id="SSF56784">
    <property type="entry name" value="HAD-like"/>
    <property type="match status" value="1"/>
</dbReference>
<dbReference type="PANTHER" id="PTHR43611:SF3">
    <property type="entry name" value="FLAVIN MONONUCLEOTIDE HYDROLASE 1, CHLOROPLATIC"/>
    <property type="match status" value="1"/>
</dbReference>
<dbReference type="SFLD" id="SFLDS00003">
    <property type="entry name" value="Haloacid_Dehalogenase"/>
    <property type="match status" value="1"/>
</dbReference>
<dbReference type="EMBL" id="CP015583">
    <property type="protein sequence ID" value="APT57268.1"/>
    <property type="molecule type" value="Genomic_DNA"/>
</dbReference>
<reference evidence="1 3" key="1">
    <citation type="submission" date="2016-05" db="EMBL/GenBank/DDBJ databases">
        <title>Complete Genome and Methylome Analysis of Psychrotrophic Bacterial Isolates from Antarctic Lake Untersee.</title>
        <authorList>
            <person name="Fomenkov A."/>
            <person name="Akimov V.N."/>
            <person name="Vasilyeva L.V."/>
            <person name="Andersen D."/>
            <person name="Vincze T."/>
            <person name="Roberts R.J."/>
        </authorList>
    </citation>
    <scope>NUCLEOTIDE SEQUENCE [LARGE SCALE GENOMIC DNA]</scope>
    <source>
        <strain evidence="1 3">U14-5</strain>
    </source>
</reference>
<keyword evidence="4" id="KW-1185">Reference proteome</keyword>
<evidence type="ECO:0000313" key="2">
    <source>
        <dbReference type="EMBL" id="MDT8331550.1"/>
    </source>
</evidence>
<accession>A0A1L7AEQ5</accession>
<reference evidence="2 4" key="2">
    <citation type="journal article" date="2019" name="Microb. Pathog.">
        <title>Comparison of VITEK 2, MALDI-TOF MS, 16S rRNA gene sequencing, and whole-genome sequencing for identification of Roseomonas mucosa.</title>
        <authorList>
            <person name="Rudolph W.W."/>
            <person name="Gunzer F."/>
            <person name="Trauth M."/>
            <person name="Bunk B."/>
            <person name="Bigge R."/>
            <person name="Schrottner P."/>
        </authorList>
    </citation>
    <scope>NUCLEOTIDE SEQUENCE [LARGE SCALE GENOMIC DNA]</scope>
    <source>
        <strain evidence="2 4">DSM 103800</strain>
    </source>
</reference>
<evidence type="ECO:0000313" key="4">
    <source>
        <dbReference type="Proteomes" id="UP001258945"/>
    </source>
</evidence>
<dbReference type="Proteomes" id="UP001258945">
    <property type="component" value="Unassembled WGS sequence"/>
</dbReference>
<keyword evidence="1" id="KW-0378">Hydrolase</keyword>
<organism evidence="1 3">
    <name type="scientific">Roseomonas gilardii</name>
    <dbReference type="NCBI Taxonomy" id="257708"/>
    <lineage>
        <taxon>Bacteria</taxon>
        <taxon>Pseudomonadati</taxon>
        <taxon>Pseudomonadota</taxon>
        <taxon>Alphaproteobacteria</taxon>
        <taxon>Acetobacterales</taxon>
        <taxon>Roseomonadaceae</taxon>
        <taxon>Roseomonas</taxon>
    </lineage>
</organism>
<sequence length="210" mass="23750">MTAEQRSIVIFDLGGVLVDWDPRHLYRRLFPGDEAGMERFLAEVCTNEWNLQQDAGRSWAEATALLRAQHPGQEELIDAFHRHWPEMIRGAIDGTVEILRELREGGVPLYALTNWSAETYPVAEERFDFLGWFRGVVVSGQEKLIKPDPRIYRLLLERFGVDPQAAVYIDDNPRNARTAGDLGMHGIHFTSPEHLRAELVALGLPVAPPA</sequence>
<gene>
    <name evidence="1" type="ORF">RGI145_09300</name>
    <name evidence="2" type="ORF">RQ831_10830</name>
</gene>
<dbReference type="InterPro" id="IPR036412">
    <property type="entry name" value="HAD-like_sf"/>
</dbReference>
<proteinExistence type="predicted"/>
<dbReference type="SFLD" id="SFLDG01129">
    <property type="entry name" value="C1.5:_HAD__Beta-PGM__Phosphata"/>
    <property type="match status" value="1"/>
</dbReference>
<dbReference type="InterPro" id="IPR006439">
    <property type="entry name" value="HAD-SF_hydro_IA"/>
</dbReference>
<dbReference type="Gene3D" id="3.40.50.1000">
    <property type="entry name" value="HAD superfamily/HAD-like"/>
    <property type="match status" value="1"/>
</dbReference>
<dbReference type="PRINTS" id="PR00413">
    <property type="entry name" value="HADHALOGNASE"/>
</dbReference>
<dbReference type="NCBIfam" id="TIGR01509">
    <property type="entry name" value="HAD-SF-IA-v3"/>
    <property type="match status" value="1"/>
</dbReference>